<dbReference type="InterPro" id="IPR013520">
    <property type="entry name" value="Ribonucl_H"/>
</dbReference>
<evidence type="ECO:0000256" key="1">
    <source>
        <dbReference type="ARBA" id="ARBA00022722"/>
    </source>
</evidence>
<keyword evidence="3" id="KW-0269">Exonuclease</keyword>
<keyword evidence="2" id="KW-0378">Hydrolase</keyword>
<evidence type="ECO:0000259" key="4">
    <source>
        <dbReference type="SMART" id="SM00479"/>
    </source>
</evidence>
<dbReference type="CDD" id="cd06127">
    <property type="entry name" value="DEDDh"/>
    <property type="match status" value="1"/>
</dbReference>
<dbReference type="Pfam" id="PF00929">
    <property type="entry name" value="RNase_T"/>
    <property type="match status" value="1"/>
</dbReference>
<dbReference type="AlphaFoldDB" id="A0A6J6G269"/>
<gene>
    <name evidence="5" type="ORF">UFOPK1788_00524</name>
</gene>
<dbReference type="PANTHER" id="PTHR30231:SF4">
    <property type="entry name" value="PROTEIN NEN2"/>
    <property type="match status" value="1"/>
</dbReference>
<keyword evidence="1" id="KW-0540">Nuclease</keyword>
<protein>
    <submittedName>
        <fullName evidence="5">Unannotated protein</fullName>
    </submittedName>
</protein>
<evidence type="ECO:0000313" key="5">
    <source>
        <dbReference type="EMBL" id="CAB4591028.1"/>
    </source>
</evidence>
<feature type="domain" description="Exonuclease" evidence="4">
    <location>
        <begin position="7"/>
        <end position="183"/>
    </location>
</feature>
<proteinExistence type="predicted"/>
<dbReference type="PANTHER" id="PTHR30231">
    <property type="entry name" value="DNA POLYMERASE III SUBUNIT EPSILON"/>
    <property type="match status" value="1"/>
</dbReference>
<dbReference type="GO" id="GO:0005829">
    <property type="term" value="C:cytosol"/>
    <property type="evidence" value="ECO:0007669"/>
    <property type="project" value="TreeGrafter"/>
</dbReference>
<accession>A0A6J6G269</accession>
<dbReference type="GO" id="GO:0003676">
    <property type="term" value="F:nucleic acid binding"/>
    <property type="evidence" value="ECO:0007669"/>
    <property type="project" value="InterPro"/>
</dbReference>
<organism evidence="5">
    <name type="scientific">freshwater metagenome</name>
    <dbReference type="NCBI Taxonomy" id="449393"/>
    <lineage>
        <taxon>unclassified sequences</taxon>
        <taxon>metagenomes</taxon>
        <taxon>ecological metagenomes</taxon>
    </lineage>
</organism>
<evidence type="ECO:0000256" key="3">
    <source>
        <dbReference type="ARBA" id="ARBA00022839"/>
    </source>
</evidence>
<sequence length="233" mass="25190">MNELWSRLGVFDLETTGLDVTQARVVTAYVGVIDPSGAVLEEQYWVADPGIEIPDVAAAVHGYSTERARAEGRPAVDVVGEVVAKLRELFDAGTPVVAYNASYDFSLLHHDALRNGIAPLDNPQPIVDPLVIDKKVDTFRKGKRTLQAACDVYGIELGSAHDSSADAIAAGRVFRAIQQQFQATPELQMSPVDLHAAQIDWARAQAESFAKYLASKGESSRRVGDGAWPVFQG</sequence>
<dbReference type="SMART" id="SM00479">
    <property type="entry name" value="EXOIII"/>
    <property type="match status" value="1"/>
</dbReference>
<dbReference type="GO" id="GO:0008408">
    <property type="term" value="F:3'-5' exonuclease activity"/>
    <property type="evidence" value="ECO:0007669"/>
    <property type="project" value="TreeGrafter"/>
</dbReference>
<evidence type="ECO:0000256" key="2">
    <source>
        <dbReference type="ARBA" id="ARBA00022801"/>
    </source>
</evidence>
<dbReference type="SUPFAM" id="SSF53098">
    <property type="entry name" value="Ribonuclease H-like"/>
    <property type="match status" value="1"/>
</dbReference>
<dbReference type="EMBL" id="CAEZUE010000052">
    <property type="protein sequence ID" value="CAB4591028.1"/>
    <property type="molecule type" value="Genomic_DNA"/>
</dbReference>
<reference evidence="5" key="1">
    <citation type="submission" date="2020-05" db="EMBL/GenBank/DDBJ databases">
        <authorList>
            <person name="Chiriac C."/>
            <person name="Salcher M."/>
            <person name="Ghai R."/>
            <person name="Kavagutti S V."/>
        </authorList>
    </citation>
    <scope>NUCLEOTIDE SEQUENCE</scope>
</reference>
<name>A0A6J6G269_9ZZZZ</name>
<dbReference type="InterPro" id="IPR012337">
    <property type="entry name" value="RNaseH-like_sf"/>
</dbReference>
<dbReference type="Gene3D" id="3.30.420.10">
    <property type="entry name" value="Ribonuclease H-like superfamily/Ribonuclease H"/>
    <property type="match status" value="1"/>
</dbReference>
<dbReference type="NCBIfam" id="NF005927">
    <property type="entry name" value="PRK07942.1"/>
    <property type="match status" value="1"/>
</dbReference>
<dbReference type="InterPro" id="IPR036397">
    <property type="entry name" value="RNaseH_sf"/>
</dbReference>